<evidence type="ECO:0000313" key="1">
    <source>
        <dbReference type="EMBL" id="JAH84752.1"/>
    </source>
</evidence>
<reference evidence="1" key="2">
    <citation type="journal article" date="2015" name="Fish Shellfish Immunol.">
        <title>Early steps in the European eel (Anguilla anguilla)-Vibrio vulnificus interaction in the gills: Role of the RtxA13 toxin.</title>
        <authorList>
            <person name="Callol A."/>
            <person name="Pajuelo D."/>
            <person name="Ebbesson L."/>
            <person name="Teles M."/>
            <person name="MacKenzie S."/>
            <person name="Amaro C."/>
        </authorList>
    </citation>
    <scope>NUCLEOTIDE SEQUENCE</scope>
</reference>
<sequence length="60" mass="6730">MRLLEFGDRTTLSWKEESDVSTVHRSTVPLYCTVQDYAALCEIILCITTTSNISSVSLCK</sequence>
<reference evidence="1" key="1">
    <citation type="submission" date="2014-11" db="EMBL/GenBank/DDBJ databases">
        <authorList>
            <person name="Amaro Gonzalez C."/>
        </authorList>
    </citation>
    <scope>NUCLEOTIDE SEQUENCE</scope>
</reference>
<proteinExistence type="predicted"/>
<protein>
    <submittedName>
        <fullName evidence="1">Uncharacterized protein</fullName>
    </submittedName>
</protein>
<name>A0A0E9W338_ANGAN</name>
<dbReference type="EMBL" id="GBXM01023825">
    <property type="protein sequence ID" value="JAH84752.1"/>
    <property type="molecule type" value="Transcribed_RNA"/>
</dbReference>
<dbReference type="AlphaFoldDB" id="A0A0E9W338"/>
<accession>A0A0E9W338</accession>
<organism evidence="1">
    <name type="scientific">Anguilla anguilla</name>
    <name type="common">European freshwater eel</name>
    <name type="synonym">Muraena anguilla</name>
    <dbReference type="NCBI Taxonomy" id="7936"/>
    <lineage>
        <taxon>Eukaryota</taxon>
        <taxon>Metazoa</taxon>
        <taxon>Chordata</taxon>
        <taxon>Craniata</taxon>
        <taxon>Vertebrata</taxon>
        <taxon>Euteleostomi</taxon>
        <taxon>Actinopterygii</taxon>
        <taxon>Neopterygii</taxon>
        <taxon>Teleostei</taxon>
        <taxon>Anguilliformes</taxon>
        <taxon>Anguillidae</taxon>
        <taxon>Anguilla</taxon>
    </lineage>
</organism>